<feature type="domain" description="TonB-dependent receptor plug" evidence="12">
    <location>
        <begin position="40"/>
        <end position="150"/>
    </location>
</feature>
<evidence type="ECO:0000259" key="12">
    <source>
        <dbReference type="Pfam" id="PF07715"/>
    </source>
</evidence>
<keyword evidence="3 9" id="KW-1134">Transmembrane beta strand</keyword>
<evidence type="ECO:0000256" key="1">
    <source>
        <dbReference type="ARBA" id="ARBA00004571"/>
    </source>
</evidence>
<evidence type="ECO:0000256" key="7">
    <source>
        <dbReference type="ARBA" id="ARBA00023136"/>
    </source>
</evidence>
<evidence type="ECO:0000256" key="4">
    <source>
        <dbReference type="ARBA" id="ARBA00022692"/>
    </source>
</evidence>
<evidence type="ECO:0000256" key="8">
    <source>
        <dbReference type="ARBA" id="ARBA00023237"/>
    </source>
</evidence>
<organism evidence="13 14">
    <name type="scientific">Tichowtungia aerotolerans</name>
    <dbReference type="NCBI Taxonomy" id="2697043"/>
    <lineage>
        <taxon>Bacteria</taxon>
        <taxon>Pseudomonadati</taxon>
        <taxon>Kiritimatiellota</taxon>
        <taxon>Tichowtungiia</taxon>
        <taxon>Tichowtungiales</taxon>
        <taxon>Tichowtungiaceae</taxon>
        <taxon>Tichowtungia</taxon>
    </lineage>
</organism>
<dbReference type="InterPro" id="IPR010917">
    <property type="entry name" value="TonB_rcpt_CS"/>
</dbReference>
<comment type="subcellular location">
    <subcellularLocation>
        <location evidence="1 9">Cell outer membrane</location>
        <topology evidence="1 9">Multi-pass membrane protein</topology>
    </subcellularLocation>
</comment>
<keyword evidence="4 9" id="KW-0812">Transmembrane</keyword>
<dbReference type="PANTHER" id="PTHR30069">
    <property type="entry name" value="TONB-DEPENDENT OUTER MEMBRANE RECEPTOR"/>
    <property type="match status" value="1"/>
</dbReference>
<evidence type="ECO:0000313" key="13">
    <source>
        <dbReference type="EMBL" id="QHI70799.1"/>
    </source>
</evidence>
<dbReference type="AlphaFoldDB" id="A0A6P1M7W3"/>
<gene>
    <name evidence="13" type="ORF">GT409_15570</name>
</gene>
<dbReference type="Proteomes" id="UP000464954">
    <property type="component" value="Chromosome"/>
</dbReference>
<dbReference type="KEGG" id="taer:GT409_15570"/>
<accession>A0A6P1M7W3</accession>
<dbReference type="SUPFAM" id="SSF56935">
    <property type="entry name" value="Porins"/>
    <property type="match status" value="1"/>
</dbReference>
<dbReference type="GO" id="GO:0044718">
    <property type="term" value="P:siderophore transmembrane transport"/>
    <property type="evidence" value="ECO:0007669"/>
    <property type="project" value="TreeGrafter"/>
</dbReference>
<dbReference type="PROSITE" id="PS01156">
    <property type="entry name" value="TONB_DEPENDENT_REC_2"/>
    <property type="match status" value="1"/>
</dbReference>
<keyword evidence="13" id="KW-0675">Receptor</keyword>
<proteinExistence type="inferred from homology"/>
<dbReference type="PANTHER" id="PTHR30069:SF27">
    <property type="entry name" value="BLL4766 PROTEIN"/>
    <property type="match status" value="1"/>
</dbReference>
<keyword evidence="6 10" id="KW-0798">TonB box</keyword>
<sequence>MNKIITAAICAATLGGFAETTNTLDAARVVVTATRNTAPIRSIANNPSVITSEDLERGHYTSIPEALQKKAGVFVSRISDTPSQAQVNLRGFGGDAAHQKTLVLLNGRKLNRPDMATINWCQIPMQAVERIEVIRGPNSVLYGDHAVGGVINIITKQPSEIPATTLSASFASDEKYEQSLTTSGKLEGLGYVATLGHQSGDGYRDRSAYDSASGSIRLSGNINERVSAYTEISAVKEQHQLPGALTNLVVQSRKQAQNPDDAAREEFIHLQAGVDALLTEDLIFNLDGGISQKDLEADIASWFTYYDYKFYTYTLSPKFTILTPAFGLENELIAGIDLKRETLDTQKYYDKARSALWTDTEIKRTTIGGYVADTLQLTDQLLLSGGLRMEKNKLKAQQKTGAPLFDEESSDWENAWQSALTWLPTDTVKVFAGIDRTYRYASFDEQISYSGYGTDGFNKNLKPETGMNYEIGVEYLPASNIMLQATLFRTDMEDEIAWDWSTYQNVNLEETTHSGLELSAAYTHELFALNTYYTWLQSEFAAGANKGNEIPWVPQHQLDINLALFVTDDLTLHTHMSYLGSMFQSGDNSNTGDNHQSEYALFDLLLQYELPTDKIEATVFAGIDNIFATEYNYLVSWGGYYPAPERTYKAGLSLTF</sequence>
<dbReference type="InterPro" id="IPR000531">
    <property type="entry name" value="Beta-barrel_TonB"/>
</dbReference>
<dbReference type="Gene3D" id="2.170.130.10">
    <property type="entry name" value="TonB-dependent receptor, plug domain"/>
    <property type="match status" value="1"/>
</dbReference>
<dbReference type="GO" id="GO:0015344">
    <property type="term" value="F:siderophore uptake transmembrane transporter activity"/>
    <property type="evidence" value="ECO:0007669"/>
    <property type="project" value="TreeGrafter"/>
</dbReference>
<comment type="similarity">
    <text evidence="9 10">Belongs to the TonB-dependent receptor family.</text>
</comment>
<feature type="domain" description="TonB-dependent receptor-like beta-barrel" evidence="11">
    <location>
        <begin position="294"/>
        <end position="626"/>
    </location>
</feature>
<keyword evidence="8 9" id="KW-0998">Cell outer membrane</keyword>
<keyword evidence="2 9" id="KW-0813">Transport</keyword>
<evidence type="ECO:0000259" key="11">
    <source>
        <dbReference type="Pfam" id="PF00593"/>
    </source>
</evidence>
<dbReference type="GO" id="GO:0009279">
    <property type="term" value="C:cell outer membrane"/>
    <property type="evidence" value="ECO:0007669"/>
    <property type="project" value="UniProtKB-SubCell"/>
</dbReference>
<dbReference type="Pfam" id="PF00593">
    <property type="entry name" value="TonB_dep_Rec_b-barrel"/>
    <property type="match status" value="1"/>
</dbReference>
<dbReference type="InterPro" id="IPR012910">
    <property type="entry name" value="Plug_dom"/>
</dbReference>
<dbReference type="CDD" id="cd01347">
    <property type="entry name" value="ligand_gated_channel"/>
    <property type="match status" value="1"/>
</dbReference>
<dbReference type="InterPro" id="IPR039426">
    <property type="entry name" value="TonB-dep_rcpt-like"/>
</dbReference>
<evidence type="ECO:0000256" key="10">
    <source>
        <dbReference type="RuleBase" id="RU003357"/>
    </source>
</evidence>
<dbReference type="InterPro" id="IPR036942">
    <property type="entry name" value="Beta-barrel_TonB_sf"/>
</dbReference>
<dbReference type="RefSeq" id="WP_160629971.1">
    <property type="nucleotide sequence ID" value="NZ_CP047593.1"/>
</dbReference>
<evidence type="ECO:0000256" key="2">
    <source>
        <dbReference type="ARBA" id="ARBA00022448"/>
    </source>
</evidence>
<protein>
    <submittedName>
        <fullName evidence="13">TonB-dependent receptor</fullName>
    </submittedName>
</protein>
<dbReference type="PROSITE" id="PS52016">
    <property type="entry name" value="TONB_DEPENDENT_REC_3"/>
    <property type="match status" value="1"/>
</dbReference>
<evidence type="ECO:0000256" key="5">
    <source>
        <dbReference type="ARBA" id="ARBA00022729"/>
    </source>
</evidence>
<dbReference type="Pfam" id="PF07715">
    <property type="entry name" value="Plug"/>
    <property type="match status" value="1"/>
</dbReference>
<name>A0A6P1M7W3_9BACT</name>
<dbReference type="EMBL" id="CP047593">
    <property type="protein sequence ID" value="QHI70799.1"/>
    <property type="molecule type" value="Genomic_DNA"/>
</dbReference>
<reference evidence="13 14" key="1">
    <citation type="submission" date="2020-01" db="EMBL/GenBank/DDBJ databases">
        <title>Ponticoccus aerotolerans gen. nov., sp. nov., an anaerobic bacterium and proposal of Ponticoccusceae fam. nov., Ponticoccusles ord. nov. and Ponticoccuse classis nov. in the phylum Kiritimatiellaeota.</title>
        <authorList>
            <person name="Zhou L.Y."/>
            <person name="Du Z.J."/>
        </authorList>
    </citation>
    <scope>NUCLEOTIDE SEQUENCE [LARGE SCALE GENOMIC DNA]</scope>
    <source>
        <strain evidence="13 14">S-5007</strain>
    </source>
</reference>
<evidence type="ECO:0000313" key="14">
    <source>
        <dbReference type="Proteomes" id="UP000464954"/>
    </source>
</evidence>
<dbReference type="Gene3D" id="2.40.170.20">
    <property type="entry name" value="TonB-dependent receptor, beta-barrel domain"/>
    <property type="match status" value="1"/>
</dbReference>
<evidence type="ECO:0000256" key="3">
    <source>
        <dbReference type="ARBA" id="ARBA00022452"/>
    </source>
</evidence>
<keyword evidence="5" id="KW-0732">Signal</keyword>
<evidence type="ECO:0000256" key="9">
    <source>
        <dbReference type="PROSITE-ProRule" id="PRU01360"/>
    </source>
</evidence>
<keyword evidence="7 9" id="KW-0472">Membrane</keyword>
<keyword evidence="14" id="KW-1185">Reference proteome</keyword>
<evidence type="ECO:0000256" key="6">
    <source>
        <dbReference type="ARBA" id="ARBA00023077"/>
    </source>
</evidence>
<dbReference type="InterPro" id="IPR037066">
    <property type="entry name" value="Plug_dom_sf"/>
</dbReference>